<protein>
    <submittedName>
        <fullName evidence="7">Protein containing a U1-type Zn-finger and implicated in RNA splicing or processing</fullName>
    </submittedName>
</protein>
<feature type="region of interest" description="Disordered" evidence="5">
    <location>
        <begin position="231"/>
        <end position="254"/>
    </location>
</feature>
<evidence type="ECO:0000256" key="2">
    <source>
        <dbReference type="ARBA" id="ARBA00022723"/>
    </source>
</evidence>
<dbReference type="Pfam" id="PF10357">
    <property type="entry name" value="WH_KIN17"/>
    <property type="match status" value="1"/>
</dbReference>
<proteinExistence type="inferred from homology"/>
<dbReference type="InterPro" id="IPR013087">
    <property type="entry name" value="Znf_C2H2_type"/>
</dbReference>
<dbReference type="SUPFAM" id="SSF57667">
    <property type="entry name" value="beta-beta-alpha zinc fingers"/>
    <property type="match status" value="1"/>
</dbReference>
<reference evidence="7 8" key="1">
    <citation type="submission" date="2014-09" db="EMBL/GenBank/DDBJ databases">
        <authorList>
            <person name="Magalhaes I.L.F."/>
            <person name="Oliveira U."/>
            <person name="Santos F.R."/>
            <person name="Vidigal T.H.D.A."/>
            <person name="Brescovit A.D."/>
            <person name="Santos A.J."/>
        </authorList>
    </citation>
    <scope>NUCLEOTIDE SEQUENCE [LARGE SCALE GENOMIC DNA]</scope>
</reference>
<dbReference type="STRING" id="401625.A0A0P1BL97"/>
<feature type="domain" description="C2H2-type" evidence="6">
    <location>
        <begin position="28"/>
        <end position="50"/>
    </location>
</feature>
<dbReference type="FunFam" id="1.10.10.2030:FF:000001">
    <property type="entry name" value="DNA/RNA-binding protein KIN17, putative"/>
    <property type="match status" value="1"/>
</dbReference>
<sequence>MPRAEAGSIKAVSNSIKAKGLTKLRFYCQICSKACRDENGYKNHIESESHLRQIAAIGGGSNAAKTIDRFSDQFQKEFVALLSRRFGTRRVRANQVYQEYIQERHHLHMNATQWQSLSQFVKHLGREGIVRAEENEKGWWIEWVDNSPAALARQDALLKMNRAKVDEETRERKFLKEQIERARAGGGGGEEEAKDAEQKQQQADSGRLELQRDGNAPIKIAIGLRAKVAEGEADIPMRQQAHRSARPRQPSRSS</sequence>
<dbReference type="Proteomes" id="UP000054845">
    <property type="component" value="Unassembled WGS sequence"/>
</dbReference>
<dbReference type="Pfam" id="PF25095">
    <property type="entry name" value="C2H2-zf_KIN17"/>
    <property type="match status" value="1"/>
</dbReference>
<keyword evidence="4" id="KW-0862">Zinc</keyword>
<keyword evidence="3" id="KW-0863">Zinc-finger</keyword>
<name>A0A0P1BL97_9BASI</name>
<evidence type="ECO:0000256" key="3">
    <source>
        <dbReference type="ARBA" id="ARBA00022771"/>
    </source>
</evidence>
<dbReference type="GO" id="GO:0003690">
    <property type="term" value="F:double-stranded DNA binding"/>
    <property type="evidence" value="ECO:0007669"/>
    <property type="project" value="TreeGrafter"/>
</dbReference>
<dbReference type="GO" id="GO:0005634">
    <property type="term" value="C:nucleus"/>
    <property type="evidence" value="ECO:0007669"/>
    <property type="project" value="TreeGrafter"/>
</dbReference>
<dbReference type="EMBL" id="CCYA01000265">
    <property type="protein sequence ID" value="CEH17478.1"/>
    <property type="molecule type" value="Genomic_DNA"/>
</dbReference>
<dbReference type="InterPro" id="IPR036236">
    <property type="entry name" value="Znf_C2H2_sf"/>
</dbReference>
<dbReference type="GO" id="GO:0006260">
    <property type="term" value="P:DNA replication"/>
    <property type="evidence" value="ECO:0007669"/>
    <property type="project" value="TreeGrafter"/>
</dbReference>
<dbReference type="GO" id="GO:0006974">
    <property type="term" value="P:DNA damage response"/>
    <property type="evidence" value="ECO:0007669"/>
    <property type="project" value="TreeGrafter"/>
</dbReference>
<dbReference type="PROSITE" id="PS00028">
    <property type="entry name" value="ZINC_FINGER_C2H2_1"/>
    <property type="match status" value="1"/>
</dbReference>
<dbReference type="InterPro" id="IPR019447">
    <property type="entry name" value="DNA/RNA-bd_Kin17_WH-like_dom"/>
</dbReference>
<keyword evidence="8" id="KW-1185">Reference proteome</keyword>
<dbReference type="Gene3D" id="1.10.10.2030">
    <property type="entry name" value="DNA/RNA-binding protein Kin17, conserved domain"/>
    <property type="match status" value="1"/>
</dbReference>
<accession>A0A0P1BL97</accession>
<evidence type="ECO:0000313" key="8">
    <source>
        <dbReference type="Proteomes" id="UP000054845"/>
    </source>
</evidence>
<dbReference type="Gene3D" id="3.30.160.60">
    <property type="entry name" value="Classic Zinc Finger"/>
    <property type="match status" value="1"/>
</dbReference>
<dbReference type="AlphaFoldDB" id="A0A0P1BL97"/>
<evidence type="ECO:0000259" key="6">
    <source>
        <dbReference type="PROSITE" id="PS00028"/>
    </source>
</evidence>
<evidence type="ECO:0000256" key="4">
    <source>
        <dbReference type="ARBA" id="ARBA00022833"/>
    </source>
</evidence>
<dbReference type="SMART" id="SM01253">
    <property type="entry name" value="Kin17_mid"/>
    <property type="match status" value="1"/>
</dbReference>
<evidence type="ECO:0000256" key="5">
    <source>
        <dbReference type="SAM" id="MobiDB-lite"/>
    </source>
</evidence>
<dbReference type="OrthoDB" id="10266249at2759"/>
<dbReference type="InterPro" id="IPR056767">
    <property type="entry name" value="C2H2-Znf_KIN17"/>
</dbReference>
<comment type="similarity">
    <text evidence="1">Belongs to the KIN17 family.</text>
</comment>
<dbReference type="InterPro" id="IPR037321">
    <property type="entry name" value="KIN17-like"/>
</dbReference>
<feature type="region of interest" description="Disordered" evidence="5">
    <location>
        <begin position="181"/>
        <end position="214"/>
    </location>
</feature>
<keyword evidence="2" id="KW-0479">Metal-binding</keyword>
<dbReference type="InterPro" id="IPR038254">
    <property type="entry name" value="KIN17_WH-like_sf"/>
</dbReference>
<organism evidence="7 8">
    <name type="scientific">Ceraceosorus bombacis</name>
    <dbReference type="NCBI Taxonomy" id="401625"/>
    <lineage>
        <taxon>Eukaryota</taxon>
        <taxon>Fungi</taxon>
        <taxon>Dikarya</taxon>
        <taxon>Basidiomycota</taxon>
        <taxon>Ustilaginomycotina</taxon>
        <taxon>Exobasidiomycetes</taxon>
        <taxon>Ceraceosorales</taxon>
        <taxon>Ceraceosoraceae</taxon>
        <taxon>Ceraceosorus</taxon>
    </lineage>
</organism>
<dbReference type="PANTHER" id="PTHR12805">
    <property type="entry name" value="KIN17 KIN, ANTIGENIC DETERMINANT OF RECA PROTEIN HOMOLOG"/>
    <property type="match status" value="1"/>
</dbReference>
<evidence type="ECO:0000256" key="1">
    <source>
        <dbReference type="ARBA" id="ARBA00008517"/>
    </source>
</evidence>
<evidence type="ECO:0000313" key="7">
    <source>
        <dbReference type="EMBL" id="CEH17478.1"/>
    </source>
</evidence>
<dbReference type="PANTHER" id="PTHR12805:SF0">
    <property type="entry name" value="DNA_RNA-BINDING PROTEIN KIN17"/>
    <property type="match status" value="1"/>
</dbReference>
<dbReference type="GO" id="GO:0008270">
    <property type="term" value="F:zinc ion binding"/>
    <property type="evidence" value="ECO:0007669"/>
    <property type="project" value="UniProtKB-KW"/>
</dbReference>